<feature type="transmembrane region" description="Helical" evidence="1">
    <location>
        <begin position="349"/>
        <end position="369"/>
    </location>
</feature>
<feature type="transmembrane region" description="Helical" evidence="1">
    <location>
        <begin position="156"/>
        <end position="180"/>
    </location>
</feature>
<comment type="caution">
    <text evidence="2">The sequence shown here is derived from an EMBL/GenBank/DDBJ whole genome shotgun (WGS) entry which is preliminary data.</text>
</comment>
<reference evidence="3" key="1">
    <citation type="journal article" date="2019" name="Int. J. Syst. Evol. Microbiol.">
        <title>The Global Catalogue of Microorganisms (GCM) 10K type strain sequencing project: providing services to taxonomists for standard genome sequencing and annotation.</title>
        <authorList>
            <consortium name="The Broad Institute Genomics Platform"/>
            <consortium name="The Broad Institute Genome Sequencing Center for Infectious Disease"/>
            <person name="Wu L."/>
            <person name="Ma J."/>
        </authorList>
    </citation>
    <scope>NUCLEOTIDE SEQUENCE [LARGE SCALE GENOMIC DNA]</scope>
    <source>
        <strain evidence="3">KCTC 22245</strain>
    </source>
</reference>
<keyword evidence="1" id="KW-0812">Transmembrane</keyword>
<dbReference type="EMBL" id="JBHRVA010000002">
    <property type="protein sequence ID" value="MFC3302199.1"/>
    <property type="molecule type" value="Genomic_DNA"/>
</dbReference>
<keyword evidence="3" id="KW-1185">Reference proteome</keyword>
<sequence length="444" mass="48578">MDLGIWAIVGFSLAAYAVVGNDALQTLGTFINSNRRHHWTVLFGFAAAILVATFTYGWIVNGGDPSYGRLANTSKYPPIAIEWYHCLPPLVLVLITRLGIPVSTSFMVLTIFASVGGLGSMIEKSLIGYGLAFAVGLGIWLLISQTLEKWFEENDLASHVPMGLIGVVGTAFFLSQYYLFGTIERASVMWIGIGITLAVEAVALLLAFNRGRGLYWVVTQWATTGYLWSIWLIQDFANIFVFLPRELSVIQGFGAVAVIVFFLALTFANAGGPVQRILRTKTNVIDIRSATLIDFAYASLLFFFKELSDIPMSTTWVFLGLIAGREYGFALTREAVRLTRAVIDTAEDLAKAFIGIVVSVDLAVGLPLFAQTVSGNGSSLADAFPSDGFKIFVIATNIALIPVFLFAFSQPEDHPEHKRRNFAMGTVVMLMTLFGLNFAFPVLR</sequence>
<dbReference type="RefSeq" id="WP_189570251.1">
    <property type="nucleotide sequence ID" value="NZ_BMXU01000001.1"/>
</dbReference>
<feature type="transmembrane region" description="Helical" evidence="1">
    <location>
        <begin position="90"/>
        <end position="114"/>
    </location>
</feature>
<protein>
    <submittedName>
        <fullName evidence="2">Uncharacterized protein</fullName>
    </submittedName>
</protein>
<name>A0ABV7M9T3_9PROT</name>
<feature type="transmembrane region" description="Helical" evidence="1">
    <location>
        <begin position="41"/>
        <end position="60"/>
    </location>
</feature>
<evidence type="ECO:0000256" key="1">
    <source>
        <dbReference type="SAM" id="Phobius"/>
    </source>
</evidence>
<evidence type="ECO:0000313" key="2">
    <source>
        <dbReference type="EMBL" id="MFC3302199.1"/>
    </source>
</evidence>
<organism evidence="2 3">
    <name type="scientific">Parvularcula lutaonensis</name>
    <dbReference type="NCBI Taxonomy" id="491923"/>
    <lineage>
        <taxon>Bacteria</taxon>
        <taxon>Pseudomonadati</taxon>
        <taxon>Pseudomonadota</taxon>
        <taxon>Alphaproteobacteria</taxon>
        <taxon>Parvularculales</taxon>
        <taxon>Parvularculaceae</taxon>
        <taxon>Parvularcula</taxon>
    </lineage>
</organism>
<accession>A0ABV7M9T3</accession>
<keyword evidence="1" id="KW-0472">Membrane</keyword>
<feature type="transmembrane region" description="Helical" evidence="1">
    <location>
        <begin position="253"/>
        <end position="272"/>
    </location>
</feature>
<evidence type="ECO:0000313" key="3">
    <source>
        <dbReference type="Proteomes" id="UP001595607"/>
    </source>
</evidence>
<feature type="transmembrane region" description="Helical" evidence="1">
    <location>
        <begin position="389"/>
        <end position="409"/>
    </location>
</feature>
<keyword evidence="1" id="KW-1133">Transmembrane helix</keyword>
<gene>
    <name evidence="2" type="ORF">ACFONP_05580</name>
</gene>
<feature type="transmembrane region" description="Helical" evidence="1">
    <location>
        <begin position="126"/>
        <end position="144"/>
    </location>
</feature>
<feature type="transmembrane region" description="Helical" evidence="1">
    <location>
        <begin position="310"/>
        <end position="328"/>
    </location>
</feature>
<feature type="transmembrane region" description="Helical" evidence="1">
    <location>
        <begin position="421"/>
        <end position="443"/>
    </location>
</feature>
<dbReference type="Proteomes" id="UP001595607">
    <property type="component" value="Unassembled WGS sequence"/>
</dbReference>
<proteinExistence type="predicted"/>
<feature type="transmembrane region" description="Helical" evidence="1">
    <location>
        <begin position="284"/>
        <end position="304"/>
    </location>
</feature>
<feature type="transmembrane region" description="Helical" evidence="1">
    <location>
        <begin position="186"/>
        <end position="207"/>
    </location>
</feature>